<keyword evidence="8" id="KW-0472">Membrane</keyword>
<feature type="transmembrane region" description="Helical" evidence="8">
    <location>
        <begin position="21"/>
        <end position="43"/>
    </location>
</feature>
<dbReference type="Pfam" id="PF07568">
    <property type="entry name" value="HisKA_2"/>
    <property type="match status" value="1"/>
</dbReference>
<dbReference type="InterPro" id="IPR035965">
    <property type="entry name" value="PAS-like_dom_sf"/>
</dbReference>
<dbReference type="Pfam" id="PF17159">
    <property type="entry name" value="MASE3"/>
    <property type="match status" value="1"/>
</dbReference>
<name>A0A7C9UVS6_9PROT</name>
<dbReference type="GO" id="GO:0004673">
    <property type="term" value="F:protein histidine kinase activity"/>
    <property type="evidence" value="ECO:0007669"/>
    <property type="project" value="UniProtKB-EC"/>
</dbReference>
<gene>
    <name evidence="10" type="ORF">G4223_08910</name>
</gene>
<organism evidence="10 11">
    <name type="scientific">Magnetospirillum aberrantis SpK</name>
    <dbReference type="NCBI Taxonomy" id="908842"/>
    <lineage>
        <taxon>Bacteria</taxon>
        <taxon>Pseudomonadati</taxon>
        <taxon>Pseudomonadota</taxon>
        <taxon>Alphaproteobacteria</taxon>
        <taxon>Rhodospirillales</taxon>
        <taxon>Rhodospirillaceae</taxon>
        <taxon>Magnetospirillum</taxon>
    </lineage>
</organism>
<dbReference type="NCBIfam" id="TIGR00229">
    <property type="entry name" value="sensory_box"/>
    <property type="match status" value="1"/>
</dbReference>
<feature type="transmembrane region" description="Helical" evidence="8">
    <location>
        <begin position="145"/>
        <end position="166"/>
    </location>
</feature>
<dbReference type="EMBL" id="JAAIYP010000035">
    <property type="protein sequence ID" value="NFV80229.1"/>
    <property type="molecule type" value="Genomic_DNA"/>
</dbReference>
<dbReference type="Gene3D" id="3.30.565.10">
    <property type="entry name" value="Histidine kinase-like ATPase, C-terminal domain"/>
    <property type="match status" value="1"/>
</dbReference>
<dbReference type="AlphaFoldDB" id="A0A7C9UVS6"/>
<dbReference type="InterPro" id="IPR011495">
    <property type="entry name" value="Sig_transdc_His_kin_sub2_dim/P"/>
</dbReference>
<keyword evidence="3" id="KW-0597">Phosphoprotein</keyword>
<feature type="transmembrane region" description="Helical" evidence="8">
    <location>
        <begin position="49"/>
        <end position="67"/>
    </location>
</feature>
<keyword evidence="8" id="KW-0812">Transmembrane</keyword>
<dbReference type="EC" id="2.7.13.3" evidence="2"/>
<dbReference type="PANTHER" id="PTHR41523">
    <property type="entry name" value="TWO-COMPONENT SYSTEM SENSOR PROTEIN"/>
    <property type="match status" value="1"/>
</dbReference>
<evidence type="ECO:0000256" key="7">
    <source>
        <dbReference type="ARBA" id="ARBA00022840"/>
    </source>
</evidence>
<evidence type="ECO:0000256" key="1">
    <source>
        <dbReference type="ARBA" id="ARBA00000085"/>
    </source>
</evidence>
<reference evidence="10 11" key="1">
    <citation type="submission" date="2020-02" db="EMBL/GenBank/DDBJ databases">
        <authorList>
            <person name="Dziuba M."/>
            <person name="Kuznetsov B."/>
            <person name="Mardanov A."/>
            <person name="Ravin N."/>
            <person name="Grouzdev D."/>
        </authorList>
    </citation>
    <scope>NUCLEOTIDE SEQUENCE [LARGE SCALE GENOMIC DNA]</scope>
    <source>
        <strain evidence="10 11">SpK</strain>
    </source>
</reference>
<evidence type="ECO:0000313" key="10">
    <source>
        <dbReference type="EMBL" id="NFV80229.1"/>
    </source>
</evidence>
<dbReference type="InterPro" id="IPR003594">
    <property type="entry name" value="HATPase_dom"/>
</dbReference>
<keyword evidence="8" id="KW-1133">Transmembrane helix</keyword>
<feature type="domain" description="PAS" evidence="9">
    <location>
        <begin position="287"/>
        <end position="353"/>
    </location>
</feature>
<dbReference type="GO" id="GO:0005524">
    <property type="term" value="F:ATP binding"/>
    <property type="evidence" value="ECO:0007669"/>
    <property type="project" value="UniProtKB-KW"/>
</dbReference>
<dbReference type="SUPFAM" id="SSF55874">
    <property type="entry name" value="ATPase domain of HSP90 chaperone/DNA topoisomerase II/histidine kinase"/>
    <property type="match status" value="1"/>
</dbReference>
<evidence type="ECO:0000256" key="6">
    <source>
        <dbReference type="ARBA" id="ARBA00022777"/>
    </source>
</evidence>
<keyword evidence="11" id="KW-1185">Reference proteome</keyword>
<dbReference type="InterPro" id="IPR000014">
    <property type="entry name" value="PAS"/>
</dbReference>
<evidence type="ECO:0000256" key="3">
    <source>
        <dbReference type="ARBA" id="ARBA00022553"/>
    </source>
</evidence>
<feature type="transmembrane region" description="Helical" evidence="8">
    <location>
        <begin position="178"/>
        <end position="198"/>
    </location>
</feature>
<keyword evidence="4" id="KW-0808">Transferase</keyword>
<keyword evidence="7" id="KW-0067">ATP-binding</keyword>
<dbReference type="Gene3D" id="3.30.450.20">
    <property type="entry name" value="PAS domain"/>
    <property type="match status" value="1"/>
</dbReference>
<evidence type="ECO:0000256" key="8">
    <source>
        <dbReference type="SAM" id="Phobius"/>
    </source>
</evidence>
<dbReference type="InterPro" id="IPR013656">
    <property type="entry name" value="PAS_4"/>
</dbReference>
<protein>
    <recommendedName>
        <fullName evidence="2">histidine kinase</fullName>
        <ecNumber evidence="2">2.7.13.3</ecNumber>
    </recommendedName>
</protein>
<feature type="transmembrane region" description="Helical" evidence="8">
    <location>
        <begin position="118"/>
        <end position="136"/>
    </location>
</feature>
<evidence type="ECO:0000259" key="9">
    <source>
        <dbReference type="SMART" id="SM00091"/>
    </source>
</evidence>
<sequence length="617" mass="66553">MAVGVVRLDDGRLTSAVSTRPVIGSGAVAGFGLLGVLLCALWAANFAVFHTLAETFSIVVAFAAAVVAWSSRDWIGRNYLLLLGVGQLFVGGFDLLHTFSYKGVGIIDSRGGNLPTQFWLAGRLFEAVCFLVAVWAPQRRYGDRLLMVVLGGGFCLLVGAIFADWLPAAFVPGVGVTTFKVSIEVVVVAVFLAVLMLFRRRSGGFDPAIYTLLTLSVGAKLLTELCFLWYTDVFGLTHLVGHALKIFSAWAFLKAVVDSGLKRPQSLIFGALERERALSGEVAQHARMLDAVLDATLDPVLMLDGPGRVLFASRAAQAFLERGARELGGRTWREAGMDPALMAPVEDLALEVLGDGVARTREICLSWHGDRLCLELQVSPAGSSNSVVVVLRDITARTAMEEDLKASLTENRLLVQEVHHRVKNNLQIVSSILQMQGWQITDLALRGHFDEACGRILSLAKVHELIYKQKNLAALDFTQYARTLCGELFRASAPRDDRIKLTVAGDALVLGVDKAEPLALIVHELVANALKSGFGEAGGHLSVRTFVPHPGEGMLVVAADGGIADRPLDFDGTSTALGLRMVGALVRQMHGDIAVRRADGIAVEIRFPLTENQLVEV</sequence>
<evidence type="ECO:0000256" key="2">
    <source>
        <dbReference type="ARBA" id="ARBA00012438"/>
    </source>
</evidence>
<evidence type="ECO:0000256" key="5">
    <source>
        <dbReference type="ARBA" id="ARBA00022741"/>
    </source>
</evidence>
<comment type="catalytic activity">
    <reaction evidence="1">
        <text>ATP + protein L-histidine = ADP + protein N-phospho-L-histidine.</text>
        <dbReference type="EC" id="2.7.13.3"/>
    </reaction>
</comment>
<accession>A0A7C9UVS6</accession>
<dbReference type="PANTHER" id="PTHR41523:SF8">
    <property type="entry name" value="ETHYLENE RESPONSE SENSOR PROTEIN"/>
    <property type="match status" value="1"/>
</dbReference>
<dbReference type="Proteomes" id="UP000480684">
    <property type="component" value="Unassembled WGS sequence"/>
</dbReference>
<dbReference type="Pfam" id="PF02518">
    <property type="entry name" value="HATPase_c"/>
    <property type="match status" value="1"/>
</dbReference>
<dbReference type="InterPro" id="IPR036890">
    <property type="entry name" value="HATPase_C_sf"/>
</dbReference>
<dbReference type="SUPFAM" id="SSF55785">
    <property type="entry name" value="PYP-like sensor domain (PAS domain)"/>
    <property type="match status" value="1"/>
</dbReference>
<evidence type="ECO:0000313" key="11">
    <source>
        <dbReference type="Proteomes" id="UP000480684"/>
    </source>
</evidence>
<dbReference type="CDD" id="cd00130">
    <property type="entry name" value="PAS"/>
    <property type="match status" value="1"/>
</dbReference>
<proteinExistence type="predicted"/>
<dbReference type="SMART" id="SM00091">
    <property type="entry name" value="PAS"/>
    <property type="match status" value="1"/>
</dbReference>
<keyword evidence="6" id="KW-0418">Kinase</keyword>
<dbReference type="Pfam" id="PF08448">
    <property type="entry name" value="PAS_4"/>
    <property type="match status" value="1"/>
</dbReference>
<dbReference type="InterPro" id="IPR033425">
    <property type="entry name" value="MASE3"/>
</dbReference>
<feature type="transmembrane region" description="Helical" evidence="8">
    <location>
        <begin position="210"/>
        <end position="230"/>
    </location>
</feature>
<feature type="transmembrane region" description="Helical" evidence="8">
    <location>
        <begin position="79"/>
        <end position="98"/>
    </location>
</feature>
<evidence type="ECO:0000256" key="4">
    <source>
        <dbReference type="ARBA" id="ARBA00022679"/>
    </source>
</evidence>
<keyword evidence="5" id="KW-0547">Nucleotide-binding</keyword>
<comment type="caution">
    <text evidence="10">The sequence shown here is derived from an EMBL/GenBank/DDBJ whole genome shotgun (WGS) entry which is preliminary data.</text>
</comment>